<name>A0A9P6X877_RHIOR</name>
<evidence type="ECO:0000313" key="2">
    <source>
        <dbReference type="Proteomes" id="UP000716291"/>
    </source>
</evidence>
<dbReference type="AlphaFoldDB" id="A0A9P6X877"/>
<organism evidence="1 2">
    <name type="scientific">Rhizopus oryzae</name>
    <name type="common">Mucormycosis agent</name>
    <name type="synonym">Rhizopus arrhizus var. delemar</name>
    <dbReference type="NCBI Taxonomy" id="64495"/>
    <lineage>
        <taxon>Eukaryota</taxon>
        <taxon>Fungi</taxon>
        <taxon>Fungi incertae sedis</taxon>
        <taxon>Mucoromycota</taxon>
        <taxon>Mucoromycotina</taxon>
        <taxon>Mucoromycetes</taxon>
        <taxon>Mucorales</taxon>
        <taxon>Mucorineae</taxon>
        <taxon>Rhizopodaceae</taxon>
        <taxon>Rhizopus</taxon>
    </lineage>
</organism>
<dbReference type="Proteomes" id="UP000716291">
    <property type="component" value="Unassembled WGS sequence"/>
</dbReference>
<evidence type="ECO:0000313" key="1">
    <source>
        <dbReference type="EMBL" id="KAG1307203.1"/>
    </source>
</evidence>
<comment type="caution">
    <text evidence="1">The sequence shown here is derived from an EMBL/GenBank/DDBJ whole genome shotgun (WGS) entry which is preliminary data.</text>
</comment>
<accession>A0A9P6X877</accession>
<gene>
    <name evidence="1" type="ORF">G6F64_007004</name>
</gene>
<dbReference type="EMBL" id="JAANQT010000988">
    <property type="protein sequence ID" value="KAG1307203.1"/>
    <property type="molecule type" value="Genomic_DNA"/>
</dbReference>
<proteinExistence type="predicted"/>
<keyword evidence="2" id="KW-1185">Reference proteome</keyword>
<sequence>MEIDDKIEIFLQEPSNFDGSKEKENVDGFRNKSEDEEAMTLLFNPRLKSSLILTPIGRFLLLVAERVPVKTAAADAGINLSLAFRLKTPRS</sequence>
<reference evidence="1" key="1">
    <citation type="journal article" date="2020" name="Microb. Genom.">
        <title>Genetic diversity of clinical and environmental Mucorales isolates obtained from an investigation of mucormycosis cases among solid organ transplant recipients.</title>
        <authorList>
            <person name="Nguyen M.H."/>
            <person name="Kaul D."/>
            <person name="Muto C."/>
            <person name="Cheng S.J."/>
            <person name="Richter R.A."/>
            <person name="Bruno V.M."/>
            <person name="Liu G."/>
            <person name="Beyhan S."/>
            <person name="Sundermann A.J."/>
            <person name="Mounaud S."/>
            <person name="Pasculle A.W."/>
            <person name="Nierman W.C."/>
            <person name="Driscoll E."/>
            <person name="Cumbie R."/>
            <person name="Clancy C.J."/>
            <person name="Dupont C.L."/>
        </authorList>
    </citation>
    <scope>NUCLEOTIDE SEQUENCE</scope>
    <source>
        <strain evidence="1">GL11</strain>
    </source>
</reference>
<protein>
    <submittedName>
        <fullName evidence="1">Uncharacterized protein</fullName>
    </submittedName>
</protein>